<dbReference type="KEGG" id="sphh:SDAV_00633"/>
<reference evidence="2" key="1">
    <citation type="submission" date="2018-07" db="EMBL/GenBank/DDBJ databases">
        <title>Complete Genome Sequence of Spiroplasma phoeniceum.</title>
        <authorList>
            <person name="Davis R.E."/>
            <person name="Shao J.Y."/>
            <person name="Zhao Y."/>
            <person name="Silver A."/>
            <person name="Stump z."/>
            <person name="Gasparich G."/>
        </authorList>
    </citation>
    <scope>NUCLEOTIDE SEQUENCE [LARGE SCALE GENOMIC DNA]</scope>
    <source>
        <strain evidence="2">P40</strain>
    </source>
</reference>
<keyword evidence="2" id="KW-1185">Reference proteome</keyword>
<accession>A0A345DN36</accession>
<dbReference type="InterPro" id="IPR022160">
    <property type="entry name" value="Phage_1-C74_Orf1"/>
</dbReference>
<dbReference type="Proteomes" id="UP000253689">
    <property type="component" value="Chromosome"/>
</dbReference>
<organism evidence="1 2">
    <name type="scientific">Spiroplasma phoeniceum P40</name>
    <dbReference type="NCBI Taxonomy" id="1276259"/>
    <lineage>
        <taxon>Bacteria</taxon>
        <taxon>Bacillati</taxon>
        <taxon>Mycoplasmatota</taxon>
        <taxon>Mollicutes</taxon>
        <taxon>Entomoplasmatales</taxon>
        <taxon>Spiroplasmataceae</taxon>
        <taxon>Spiroplasma</taxon>
    </lineage>
</organism>
<evidence type="ECO:0000313" key="2">
    <source>
        <dbReference type="Proteomes" id="UP000253689"/>
    </source>
</evidence>
<sequence length="87" mass="10209">MPTINSNTGEITDWNSYQQTRVKEFISLSLYSVLQENIRVQQGGSADYENPNKVGTKRIIFDFETVDVLFERKLVRFLILMVQFIHH</sequence>
<protein>
    <submittedName>
        <fullName evidence="1">Spiroplasma plectrovirus-related protein</fullName>
    </submittedName>
</protein>
<dbReference type="Pfam" id="PF12461">
    <property type="entry name" value="DUF3688"/>
    <property type="match status" value="1"/>
</dbReference>
<gene>
    <name evidence="1" type="ORF">SDAV_00633</name>
</gene>
<name>A0A345DN36_9MOLU</name>
<proteinExistence type="predicted"/>
<dbReference type="EMBL" id="CP031088">
    <property type="protein sequence ID" value="AXF95624.1"/>
    <property type="molecule type" value="Genomic_DNA"/>
</dbReference>
<evidence type="ECO:0000313" key="1">
    <source>
        <dbReference type="EMBL" id="AXF95624.1"/>
    </source>
</evidence>
<dbReference type="AlphaFoldDB" id="A0A345DN36"/>